<name>A0A1Y3PQP5_9BACI</name>
<dbReference type="AlphaFoldDB" id="A0A1Y3PQP5"/>
<reference evidence="3" key="1">
    <citation type="submission" date="2016-06" db="EMBL/GenBank/DDBJ databases">
        <authorList>
            <person name="Nascimento L."/>
            <person name="Pereira R.V."/>
            <person name="Martins L.F."/>
            <person name="Quaggio R.B."/>
            <person name="Silva A.M."/>
            <person name="Setubal J.C."/>
        </authorList>
    </citation>
    <scope>NUCLEOTIDE SEQUENCE [LARGE SCALE GENOMIC DNA]</scope>
</reference>
<dbReference type="SMART" id="SM00471">
    <property type="entry name" value="HDc"/>
    <property type="match status" value="1"/>
</dbReference>
<feature type="domain" description="HD-GYP" evidence="1">
    <location>
        <begin position="1"/>
        <end position="181"/>
    </location>
</feature>
<evidence type="ECO:0000259" key="1">
    <source>
        <dbReference type="PROSITE" id="PS51832"/>
    </source>
</evidence>
<evidence type="ECO:0000313" key="3">
    <source>
        <dbReference type="Proteomes" id="UP000196475"/>
    </source>
</evidence>
<dbReference type="PANTHER" id="PTHR45228">
    <property type="entry name" value="CYCLIC DI-GMP PHOSPHODIESTERASE TM_0186-RELATED"/>
    <property type="match status" value="1"/>
</dbReference>
<dbReference type="NCBIfam" id="TIGR00277">
    <property type="entry name" value="HDIG"/>
    <property type="match status" value="1"/>
</dbReference>
<dbReference type="InterPro" id="IPR052020">
    <property type="entry name" value="Cyclic_di-GMP/3'3'-cGAMP_PDE"/>
</dbReference>
<organism evidence="2 3">
    <name type="scientific">Bacillus thermozeamaize</name>
    <dbReference type="NCBI Taxonomy" id="230954"/>
    <lineage>
        <taxon>Bacteria</taxon>
        <taxon>Bacillati</taxon>
        <taxon>Bacillota</taxon>
        <taxon>Bacilli</taxon>
        <taxon>Bacillales</taxon>
        <taxon>Bacillaceae</taxon>
        <taxon>Bacillus</taxon>
    </lineage>
</organism>
<sequence length="181" mass="20256">MKNILSALDDGGHSERVSQLVHALSNEIGLDPSTSALFALTSRYHDIGKLMIPKRLLDSVQPMTESERKIIQKHIVYGLNLMAKYRNEEADVARTIIATHHEHWDGNGYPKGLKGEEIPLCGRITAICDVYDALTSDRPYRSAWPPEMATAYIRERSGTQFDPNLVKPFLRVVMQPVGDGV</sequence>
<dbReference type="PROSITE" id="PS51832">
    <property type="entry name" value="HD_GYP"/>
    <property type="match status" value="1"/>
</dbReference>
<dbReference type="CDD" id="cd00077">
    <property type="entry name" value="HDc"/>
    <property type="match status" value="1"/>
</dbReference>
<dbReference type="PANTHER" id="PTHR45228:SF8">
    <property type="entry name" value="TWO-COMPONENT RESPONSE REGULATOR-RELATED"/>
    <property type="match status" value="1"/>
</dbReference>
<dbReference type="Gene3D" id="1.10.3210.10">
    <property type="entry name" value="Hypothetical protein af1432"/>
    <property type="match status" value="1"/>
</dbReference>
<dbReference type="SUPFAM" id="SSF109604">
    <property type="entry name" value="HD-domain/PDEase-like"/>
    <property type="match status" value="1"/>
</dbReference>
<accession>A0A1Y3PQP5</accession>
<protein>
    <recommendedName>
        <fullName evidence="1">HD-GYP domain-containing protein</fullName>
    </recommendedName>
</protein>
<proteinExistence type="predicted"/>
<dbReference type="InterPro" id="IPR003607">
    <property type="entry name" value="HD/PDEase_dom"/>
</dbReference>
<dbReference type="Proteomes" id="UP000196475">
    <property type="component" value="Unassembled WGS sequence"/>
</dbReference>
<dbReference type="InterPro" id="IPR037522">
    <property type="entry name" value="HD_GYP_dom"/>
</dbReference>
<dbReference type="EMBL" id="LZRT01000087">
    <property type="protein sequence ID" value="OUM86629.1"/>
    <property type="molecule type" value="Genomic_DNA"/>
</dbReference>
<comment type="caution">
    <text evidence="2">The sequence shown here is derived from an EMBL/GenBank/DDBJ whole genome shotgun (WGS) entry which is preliminary data.</text>
</comment>
<dbReference type="InterPro" id="IPR006675">
    <property type="entry name" value="HDIG_dom"/>
</dbReference>
<evidence type="ECO:0000313" key="2">
    <source>
        <dbReference type="EMBL" id="OUM86629.1"/>
    </source>
</evidence>
<gene>
    <name evidence="2" type="ORF">BAA01_11510</name>
</gene>
<dbReference type="Pfam" id="PF13487">
    <property type="entry name" value="HD_5"/>
    <property type="match status" value="1"/>
</dbReference>